<comment type="caution">
    <text evidence="1">The sequence shown here is derived from an EMBL/GenBank/DDBJ whole genome shotgun (WGS) entry which is preliminary data.</text>
</comment>
<reference evidence="1 2" key="1">
    <citation type="submission" date="2023-11" db="EMBL/GenBank/DDBJ databases">
        <title>30 novel species of actinomycetes from the DSMZ collection.</title>
        <authorList>
            <person name="Nouioui I."/>
        </authorList>
    </citation>
    <scope>NUCLEOTIDE SEQUENCE [LARGE SCALE GENOMIC DNA]</scope>
    <source>
        <strain evidence="1 2">DSM 41524</strain>
    </source>
</reference>
<evidence type="ECO:0000313" key="1">
    <source>
        <dbReference type="EMBL" id="MEE4597944.1"/>
    </source>
</evidence>
<name>A0ABU7Q973_9ACTN</name>
<dbReference type="CDD" id="cd00093">
    <property type="entry name" value="HTH_XRE"/>
    <property type="match status" value="1"/>
</dbReference>
<dbReference type="Proteomes" id="UP001354709">
    <property type="component" value="Unassembled WGS sequence"/>
</dbReference>
<dbReference type="RefSeq" id="WP_330814883.1">
    <property type="nucleotide sequence ID" value="NZ_JAZBJO010000041.1"/>
</dbReference>
<protein>
    <submittedName>
        <fullName evidence="1">Helix-turn-helix transcriptional regulator</fullName>
    </submittedName>
</protein>
<evidence type="ECO:0000313" key="2">
    <source>
        <dbReference type="Proteomes" id="UP001354709"/>
    </source>
</evidence>
<dbReference type="Pfam" id="PF13560">
    <property type="entry name" value="HTH_31"/>
    <property type="match status" value="1"/>
</dbReference>
<organism evidence="1 2">
    <name type="scientific">Streptomyces asiaticus subsp. ignotus</name>
    <dbReference type="NCBI Taxonomy" id="3098222"/>
    <lineage>
        <taxon>Bacteria</taxon>
        <taxon>Bacillati</taxon>
        <taxon>Actinomycetota</taxon>
        <taxon>Actinomycetes</taxon>
        <taxon>Kitasatosporales</taxon>
        <taxon>Streptomycetaceae</taxon>
        <taxon>Streptomyces</taxon>
        <taxon>Streptomyces violaceusniger group</taxon>
    </lineage>
</organism>
<gene>
    <name evidence="1" type="ORF">V2J94_39785</name>
</gene>
<keyword evidence="2" id="KW-1185">Reference proteome</keyword>
<accession>A0ABU7Q973</accession>
<sequence>MAWSTILDYRTTQDYAGLWGGPCMGRRPKPLNPDDPLHAFAIELRALRDAAGASGEREATCEASGIKRSTYYAWLNGTQLPSSDALEVTVKLWGGDIKHWTERRRQAESALATPNNAPGNTREIKRTQALICSVEWVNAPVLPFPTTSILRQILDAALQGSTLQESSIHRRDGNGESVLIFDLHGPTMHSLRFPHPGAQKMQILLEKLDQQMAEFCTGKNFKNPFPQLRLFAHEGTLTFDGVDYDGPAMETMANIRQGITIQDALAGDFAGVIAIASSSAYHKETLAPPPESPFKGWVSASIIDEKDELRVSFRVPK</sequence>
<dbReference type="InterPro" id="IPR001387">
    <property type="entry name" value="Cro/C1-type_HTH"/>
</dbReference>
<proteinExistence type="predicted"/>
<dbReference type="EMBL" id="JAZBJO010000041">
    <property type="protein sequence ID" value="MEE4597944.1"/>
    <property type="molecule type" value="Genomic_DNA"/>
</dbReference>